<evidence type="ECO:0000313" key="2">
    <source>
        <dbReference type="EMBL" id="QGX99606.1"/>
    </source>
</evidence>
<dbReference type="Pfam" id="PF11720">
    <property type="entry name" value="Inhibitor_I78"/>
    <property type="match status" value="1"/>
</dbReference>
<accession>A0A6I6IW15</accession>
<evidence type="ECO:0000313" key="3">
    <source>
        <dbReference type="Proteomes" id="UP000428330"/>
    </source>
</evidence>
<dbReference type="RefSeq" id="WP_157708286.1">
    <property type="nucleotide sequence ID" value="NZ_CP034348.1"/>
</dbReference>
<sequence length="89" mass="9442">MRYAILCGLLLAGCMQTTAPAPAPDPDDSCGKAMFADLVGEPAANHSFDAAPGDVRVIYPGQAVTMDHRPDRLNVDVNRNGDIGRLWCG</sequence>
<feature type="signal peptide" evidence="1">
    <location>
        <begin position="1"/>
        <end position="23"/>
    </location>
</feature>
<dbReference type="InterPro" id="IPR021719">
    <property type="entry name" value="Prot_inh_I78"/>
</dbReference>
<evidence type="ECO:0008006" key="4">
    <source>
        <dbReference type="Google" id="ProtNLM"/>
    </source>
</evidence>
<keyword evidence="1" id="KW-0732">Signal</keyword>
<proteinExistence type="predicted"/>
<gene>
    <name evidence="2" type="ORF">EI983_15565</name>
</gene>
<dbReference type="KEGG" id="rom:EI983_15565"/>
<evidence type="ECO:0000256" key="1">
    <source>
        <dbReference type="SAM" id="SignalP"/>
    </source>
</evidence>
<feature type="chain" id="PRO_5026231092" description="Peptidase inhibitor I78" evidence="1">
    <location>
        <begin position="24"/>
        <end position="89"/>
    </location>
</feature>
<dbReference type="PANTHER" id="PTHR39600">
    <property type="entry name" value="PEPTIDASE INHIBITOR I78 FAMILY PROTEIN"/>
    <property type="match status" value="1"/>
</dbReference>
<dbReference type="EMBL" id="CP034348">
    <property type="protein sequence ID" value="QGX99606.1"/>
    <property type="molecule type" value="Genomic_DNA"/>
</dbReference>
<dbReference type="OrthoDB" id="8724542at2"/>
<dbReference type="Proteomes" id="UP000428330">
    <property type="component" value="Chromosome"/>
</dbReference>
<protein>
    <recommendedName>
        <fullName evidence="4">Peptidase inhibitor I78</fullName>
    </recommendedName>
</protein>
<reference evidence="3" key="1">
    <citation type="submission" date="2018-12" db="EMBL/GenBank/DDBJ databases">
        <title>Complete genome sequence of Roseovarius sp. MME-070.</title>
        <authorList>
            <person name="Nam Y.-D."/>
            <person name="Kang J."/>
            <person name="Chung W.-H."/>
            <person name="Park Y.S."/>
        </authorList>
    </citation>
    <scope>NUCLEOTIDE SEQUENCE [LARGE SCALE GENOMIC DNA]</scope>
    <source>
        <strain evidence="3">MME-070</strain>
    </source>
</reference>
<dbReference type="Gene3D" id="3.30.10.10">
    <property type="entry name" value="Trypsin Inhibitor V, subunit A"/>
    <property type="match status" value="1"/>
</dbReference>
<keyword evidence="3" id="KW-1185">Reference proteome</keyword>
<dbReference type="PANTHER" id="PTHR39600:SF1">
    <property type="entry name" value="PEPTIDASE INHIBITOR I78 FAMILY PROTEIN"/>
    <property type="match status" value="1"/>
</dbReference>
<dbReference type="AlphaFoldDB" id="A0A6I6IW15"/>
<name>A0A6I6IW15_9RHOB</name>
<organism evidence="2 3">
    <name type="scientific">Roseovarius faecimaris</name>
    <dbReference type="NCBI Taxonomy" id="2494550"/>
    <lineage>
        <taxon>Bacteria</taxon>
        <taxon>Pseudomonadati</taxon>
        <taxon>Pseudomonadota</taxon>
        <taxon>Alphaproteobacteria</taxon>
        <taxon>Rhodobacterales</taxon>
        <taxon>Roseobacteraceae</taxon>
        <taxon>Roseovarius</taxon>
    </lineage>
</organism>